<dbReference type="PRINTS" id="PR00385">
    <property type="entry name" value="P450"/>
</dbReference>
<evidence type="ECO:0000256" key="10">
    <source>
        <dbReference type="RuleBase" id="RU000461"/>
    </source>
</evidence>
<dbReference type="PRINTS" id="PR00463">
    <property type="entry name" value="EP450I"/>
</dbReference>
<name>A0AAJ6QRY8_9ACAR</name>
<keyword evidence="11" id="KW-1185">Reference proteome</keyword>
<dbReference type="InterPro" id="IPR050196">
    <property type="entry name" value="Cytochrome_P450_Monoox"/>
</dbReference>
<sequence length="536" mass="61842">MRDFGVDTLYEDFWQVFVELQSRMKHKVYLTLLAQRLYNEFKYPMMTLPGPYNLFRLAFPFFDDLRFLFGKGDLDLQKVFHTIIQGFSQVAREQGLCRIYVALKPFVFIFDAVAVESLITSNEHIDKADVYRILHPWLGTGLLTSSSAKWRSRRKLLTPAFHFSILDEFVPSVNQQSLILVGRLRGHAEEDFDLVNDVTLCTLDVICETAMGISVQAQQGFNSDYVQAIYDLGNSMYVRLARPWLKADFVFKMSKEGRKFQKSLVILHGFTRKIIRERKQKRLAQMNGTTTDDLGIKKRVAFLDLLMDIHVEEGSLSLEDIAEEVDTFMFEGHDTTAAGISFCLYLLGLSPDKQERAQRELDEVVGDASHITTEHLPRLKYLEAVIKESQRLYPSVPNVGRNLRKDLTMPNGVTIPAGSTCIVAISELHRNPKYFEYPLEFIPERFLPEGKHLMAKNPFCFIPFSAGPRNCIGQRFAILEEKIIIGHVLRNFSIRSLQERDELFLSVELVTRSLCGLRVRLNERQRRKTFRSDDLR</sequence>
<dbReference type="Proteomes" id="UP000694867">
    <property type="component" value="Unplaced"/>
</dbReference>
<dbReference type="InterPro" id="IPR017972">
    <property type="entry name" value="Cyt_P450_CS"/>
</dbReference>
<comment type="similarity">
    <text evidence="3 10">Belongs to the cytochrome P450 family.</text>
</comment>
<evidence type="ECO:0000256" key="8">
    <source>
        <dbReference type="ARBA" id="ARBA00023136"/>
    </source>
</evidence>
<dbReference type="CDD" id="cd20628">
    <property type="entry name" value="CYP4"/>
    <property type="match status" value="1"/>
</dbReference>
<dbReference type="KEGG" id="goe:100906637"/>
<protein>
    <submittedName>
        <fullName evidence="12">Cytochrome P450 4c3</fullName>
    </submittedName>
</protein>
<keyword evidence="10" id="KW-0560">Oxidoreductase</keyword>
<evidence type="ECO:0000313" key="12">
    <source>
        <dbReference type="RefSeq" id="XP_003741915.1"/>
    </source>
</evidence>
<dbReference type="Pfam" id="PF00067">
    <property type="entry name" value="p450"/>
    <property type="match status" value="1"/>
</dbReference>
<evidence type="ECO:0000313" key="11">
    <source>
        <dbReference type="Proteomes" id="UP000694867"/>
    </source>
</evidence>
<dbReference type="GO" id="GO:0004497">
    <property type="term" value="F:monooxygenase activity"/>
    <property type="evidence" value="ECO:0007669"/>
    <property type="project" value="UniProtKB-KW"/>
</dbReference>
<proteinExistence type="inferred from homology"/>
<dbReference type="Gene3D" id="1.10.630.10">
    <property type="entry name" value="Cytochrome P450"/>
    <property type="match status" value="1"/>
</dbReference>
<evidence type="ECO:0000256" key="9">
    <source>
        <dbReference type="PIRSR" id="PIRSR602401-1"/>
    </source>
</evidence>
<keyword evidence="9 10" id="KW-0479">Metal-binding</keyword>
<dbReference type="PROSITE" id="PS00086">
    <property type="entry name" value="CYTOCHROME_P450"/>
    <property type="match status" value="1"/>
</dbReference>
<evidence type="ECO:0000256" key="4">
    <source>
        <dbReference type="ARBA" id="ARBA00022617"/>
    </source>
</evidence>
<organism evidence="11 12">
    <name type="scientific">Galendromus occidentalis</name>
    <name type="common">western predatory mite</name>
    <dbReference type="NCBI Taxonomy" id="34638"/>
    <lineage>
        <taxon>Eukaryota</taxon>
        <taxon>Metazoa</taxon>
        <taxon>Ecdysozoa</taxon>
        <taxon>Arthropoda</taxon>
        <taxon>Chelicerata</taxon>
        <taxon>Arachnida</taxon>
        <taxon>Acari</taxon>
        <taxon>Parasitiformes</taxon>
        <taxon>Mesostigmata</taxon>
        <taxon>Gamasina</taxon>
        <taxon>Phytoseioidea</taxon>
        <taxon>Phytoseiidae</taxon>
        <taxon>Typhlodrominae</taxon>
        <taxon>Galendromus</taxon>
    </lineage>
</organism>
<keyword evidence="6 9" id="KW-0408">Iron</keyword>
<feature type="binding site" description="axial binding residue" evidence="9">
    <location>
        <position position="471"/>
    </location>
    <ligand>
        <name>heme</name>
        <dbReference type="ChEBI" id="CHEBI:30413"/>
    </ligand>
    <ligandPart>
        <name>Fe</name>
        <dbReference type="ChEBI" id="CHEBI:18248"/>
    </ligandPart>
</feature>
<evidence type="ECO:0000256" key="7">
    <source>
        <dbReference type="ARBA" id="ARBA00023033"/>
    </source>
</evidence>
<dbReference type="GO" id="GO:0005506">
    <property type="term" value="F:iron ion binding"/>
    <property type="evidence" value="ECO:0007669"/>
    <property type="project" value="InterPro"/>
</dbReference>
<keyword evidence="5" id="KW-0256">Endoplasmic reticulum</keyword>
<keyword evidence="8" id="KW-0472">Membrane</keyword>
<evidence type="ECO:0000256" key="1">
    <source>
        <dbReference type="ARBA" id="ARBA00001971"/>
    </source>
</evidence>
<evidence type="ECO:0000256" key="3">
    <source>
        <dbReference type="ARBA" id="ARBA00010617"/>
    </source>
</evidence>
<accession>A0AAJ6QRY8</accession>
<keyword evidence="7 10" id="KW-0503">Monooxygenase</keyword>
<evidence type="ECO:0000256" key="6">
    <source>
        <dbReference type="ARBA" id="ARBA00023004"/>
    </source>
</evidence>
<evidence type="ECO:0000256" key="5">
    <source>
        <dbReference type="ARBA" id="ARBA00022824"/>
    </source>
</evidence>
<dbReference type="PANTHER" id="PTHR24291">
    <property type="entry name" value="CYTOCHROME P450 FAMILY 4"/>
    <property type="match status" value="1"/>
</dbReference>
<dbReference type="GeneID" id="100906637"/>
<dbReference type="RefSeq" id="XP_003741915.1">
    <property type="nucleotide sequence ID" value="XM_003741867.1"/>
</dbReference>
<evidence type="ECO:0000256" key="2">
    <source>
        <dbReference type="ARBA" id="ARBA00004586"/>
    </source>
</evidence>
<comment type="cofactor">
    <cofactor evidence="1 9">
        <name>heme</name>
        <dbReference type="ChEBI" id="CHEBI:30413"/>
    </cofactor>
</comment>
<dbReference type="GO" id="GO:0016705">
    <property type="term" value="F:oxidoreductase activity, acting on paired donors, with incorporation or reduction of molecular oxygen"/>
    <property type="evidence" value="ECO:0007669"/>
    <property type="project" value="InterPro"/>
</dbReference>
<dbReference type="InterPro" id="IPR002401">
    <property type="entry name" value="Cyt_P450_E_grp-I"/>
</dbReference>
<keyword evidence="4 9" id="KW-0349">Heme</keyword>
<gene>
    <name evidence="12" type="primary">LOC100906637</name>
</gene>
<dbReference type="SUPFAM" id="SSF48264">
    <property type="entry name" value="Cytochrome P450"/>
    <property type="match status" value="1"/>
</dbReference>
<dbReference type="GO" id="GO:0020037">
    <property type="term" value="F:heme binding"/>
    <property type="evidence" value="ECO:0007669"/>
    <property type="project" value="InterPro"/>
</dbReference>
<dbReference type="PANTHER" id="PTHR24291:SF189">
    <property type="entry name" value="CYTOCHROME P450 4C3-RELATED"/>
    <property type="match status" value="1"/>
</dbReference>
<dbReference type="InterPro" id="IPR001128">
    <property type="entry name" value="Cyt_P450"/>
</dbReference>
<comment type="subcellular location">
    <subcellularLocation>
        <location evidence="2">Endoplasmic reticulum membrane</location>
    </subcellularLocation>
</comment>
<dbReference type="InterPro" id="IPR036396">
    <property type="entry name" value="Cyt_P450_sf"/>
</dbReference>
<reference evidence="12" key="1">
    <citation type="submission" date="2025-08" db="UniProtKB">
        <authorList>
            <consortium name="RefSeq"/>
        </authorList>
    </citation>
    <scope>IDENTIFICATION</scope>
</reference>
<dbReference type="AlphaFoldDB" id="A0AAJ6QRY8"/>
<dbReference type="GO" id="GO:0005789">
    <property type="term" value="C:endoplasmic reticulum membrane"/>
    <property type="evidence" value="ECO:0007669"/>
    <property type="project" value="UniProtKB-SubCell"/>
</dbReference>